<evidence type="ECO:0000256" key="5">
    <source>
        <dbReference type="ARBA" id="ARBA00022737"/>
    </source>
</evidence>
<accession>A0A974I473</accession>
<feature type="domain" description="Beta/gamma crystallin 'Greek key'" evidence="6">
    <location>
        <begin position="22"/>
        <end position="50"/>
    </location>
</feature>
<dbReference type="GO" id="GO:0002088">
    <property type="term" value="P:lens development in camera-type eye"/>
    <property type="evidence" value="ECO:0007669"/>
    <property type="project" value="TreeGrafter"/>
</dbReference>
<dbReference type="GO" id="GO:0005212">
    <property type="term" value="F:structural constituent of eye lens"/>
    <property type="evidence" value="ECO:0007669"/>
    <property type="project" value="UniProtKB-KW"/>
</dbReference>
<protein>
    <recommendedName>
        <fullName evidence="6">Beta/gamma crystallin 'Greek key' domain-containing protein</fullName>
    </recommendedName>
</protein>
<comment type="function">
    <text evidence="1">Crystallins are the dominant structural components of the vertebrate eye lens.</text>
</comment>
<dbReference type="PANTHER" id="PTHR11818">
    <property type="entry name" value="BETA/GAMMA CRYSTALLIN"/>
    <property type="match status" value="1"/>
</dbReference>
<dbReference type="EMBL" id="CM004466">
    <property type="protein sequence ID" value="OCU00654.1"/>
    <property type="molecule type" value="Genomic_DNA"/>
</dbReference>
<keyword evidence="5" id="KW-0677">Repeat</keyword>
<dbReference type="InterPro" id="IPR050252">
    <property type="entry name" value="Beta/Gamma-Crystallin"/>
</dbReference>
<evidence type="ECO:0000259" key="6">
    <source>
        <dbReference type="Pfam" id="PF00030"/>
    </source>
</evidence>
<gene>
    <name evidence="7" type="ORF">XELAEV_180064332mg</name>
</gene>
<dbReference type="SUPFAM" id="SSF49695">
    <property type="entry name" value="gamma-Crystallin-like"/>
    <property type="match status" value="1"/>
</dbReference>
<evidence type="ECO:0000313" key="7">
    <source>
        <dbReference type="EMBL" id="OCU00654.1"/>
    </source>
</evidence>
<dbReference type="InterPro" id="IPR001064">
    <property type="entry name" value="Beta/gamma_crystallin"/>
</dbReference>
<name>A0A974I473_XENLA</name>
<dbReference type="InterPro" id="IPR011024">
    <property type="entry name" value="G_crystallin-like"/>
</dbReference>
<feature type="non-terminal residue" evidence="7">
    <location>
        <position position="53"/>
    </location>
</feature>
<comment type="similarity">
    <text evidence="2">Belongs to the beta/gamma-crystallin family.</text>
</comment>
<organism evidence="7 8">
    <name type="scientific">Xenopus laevis</name>
    <name type="common">African clawed frog</name>
    <dbReference type="NCBI Taxonomy" id="8355"/>
    <lineage>
        <taxon>Eukaryota</taxon>
        <taxon>Metazoa</taxon>
        <taxon>Chordata</taxon>
        <taxon>Craniata</taxon>
        <taxon>Vertebrata</taxon>
        <taxon>Euteleostomi</taxon>
        <taxon>Amphibia</taxon>
        <taxon>Batrachia</taxon>
        <taxon>Anura</taxon>
        <taxon>Pipoidea</taxon>
        <taxon>Pipidae</taxon>
        <taxon>Xenopodinae</taxon>
        <taxon>Xenopus</taxon>
        <taxon>Xenopus</taxon>
    </lineage>
</organism>
<comment type="subunit">
    <text evidence="3">Monomer.</text>
</comment>
<evidence type="ECO:0000256" key="1">
    <source>
        <dbReference type="ARBA" id="ARBA00003689"/>
    </source>
</evidence>
<sequence length="53" mass="6101">MSAAQTVLTCLHTSIVVTPSGGHQYYLWQGEYPDFQRWMGFNDSIRSCRFLSN</sequence>
<evidence type="ECO:0000313" key="8">
    <source>
        <dbReference type="Proteomes" id="UP000694892"/>
    </source>
</evidence>
<dbReference type="Pfam" id="PF00030">
    <property type="entry name" value="Crystall"/>
    <property type="match status" value="1"/>
</dbReference>
<dbReference type="Gene3D" id="2.60.20.10">
    <property type="entry name" value="Crystallins"/>
    <property type="match status" value="1"/>
</dbReference>
<feature type="non-terminal residue" evidence="7">
    <location>
        <position position="1"/>
    </location>
</feature>
<evidence type="ECO:0000256" key="4">
    <source>
        <dbReference type="ARBA" id="ARBA00022613"/>
    </source>
</evidence>
<dbReference type="Proteomes" id="UP000694892">
    <property type="component" value="Chromosome 1L"/>
</dbReference>
<dbReference type="AlphaFoldDB" id="A0A974I473"/>
<evidence type="ECO:0000256" key="3">
    <source>
        <dbReference type="ARBA" id="ARBA00011245"/>
    </source>
</evidence>
<reference evidence="8" key="1">
    <citation type="journal article" date="2016" name="Nature">
        <title>Genome evolution in the allotetraploid frog Xenopus laevis.</title>
        <authorList>
            <person name="Session A.M."/>
            <person name="Uno Y."/>
            <person name="Kwon T."/>
            <person name="Chapman J.A."/>
            <person name="Toyoda A."/>
            <person name="Takahashi S."/>
            <person name="Fukui A."/>
            <person name="Hikosaka A."/>
            <person name="Suzuki A."/>
            <person name="Kondo M."/>
            <person name="van Heeringen S.J."/>
            <person name="Quigley I."/>
            <person name="Heinz S."/>
            <person name="Ogino H."/>
            <person name="Ochi H."/>
            <person name="Hellsten U."/>
            <person name="Lyons J.B."/>
            <person name="Simakov O."/>
            <person name="Putnam N."/>
            <person name="Stites J."/>
            <person name="Kuroki Y."/>
            <person name="Tanaka T."/>
            <person name="Michiue T."/>
            <person name="Watanabe M."/>
            <person name="Bogdanovic O."/>
            <person name="Lister R."/>
            <person name="Georgiou G."/>
            <person name="Paranjpe S.S."/>
            <person name="van Kruijsbergen I."/>
            <person name="Shu S."/>
            <person name="Carlson J."/>
            <person name="Kinoshita T."/>
            <person name="Ohta Y."/>
            <person name="Mawaribuchi S."/>
            <person name="Jenkins J."/>
            <person name="Grimwood J."/>
            <person name="Schmutz J."/>
            <person name="Mitros T."/>
            <person name="Mozaffari S.V."/>
            <person name="Suzuki Y."/>
            <person name="Haramoto Y."/>
            <person name="Yamamoto T.S."/>
            <person name="Takagi C."/>
            <person name="Heald R."/>
            <person name="Miller K."/>
            <person name="Haudenschild C."/>
            <person name="Kitzman J."/>
            <person name="Nakayama T."/>
            <person name="Izutsu Y."/>
            <person name="Robert J."/>
            <person name="Fortriede J."/>
            <person name="Burns K."/>
            <person name="Lotay V."/>
            <person name="Karimi K."/>
            <person name="Yasuoka Y."/>
            <person name="Dichmann D.S."/>
            <person name="Flajnik M.F."/>
            <person name="Houston D.W."/>
            <person name="Shendure J."/>
            <person name="DuPasquier L."/>
            <person name="Vize P.D."/>
            <person name="Zorn A.M."/>
            <person name="Ito M."/>
            <person name="Marcotte E.M."/>
            <person name="Wallingford J.B."/>
            <person name="Ito Y."/>
            <person name="Asashima M."/>
            <person name="Ueno N."/>
            <person name="Matsuda Y."/>
            <person name="Veenstra G.J."/>
            <person name="Fujiyama A."/>
            <person name="Harland R.M."/>
            <person name="Taira M."/>
            <person name="Rokhsar D.S."/>
        </authorList>
    </citation>
    <scope>NUCLEOTIDE SEQUENCE [LARGE SCALE GENOMIC DNA]</scope>
    <source>
        <strain evidence="8">J</strain>
    </source>
</reference>
<dbReference type="PANTHER" id="PTHR11818:SF137">
    <property type="entry name" value="CRYSTALLIN GAMMA D LIKE GENE 48"/>
    <property type="match status" value="1"/>
</dbReference>
<keyword evidence="4" id="KW-0273">Eye lens protein</keyword>
<proteinExistence type="inferred from homology"/>
<dbReference type="GO" id="GO:0007601">
    <property type="term" value="P:visual perception"/>
    <property type="evidence" value="ECO:0007669"/>
    <property type="project" value="TreeGrafter"/>
</dbReference>
<evidence type="ECO:0000256" key="2">
    <source>
        <dbReference type="ARBA" id="ARBA00009646"/>
    </source>
</evidence>